<evidence type="ECO:0000256" key="5">
    <source>
        <dbReference type="RuleBase" id="RU003919"/>
    </source>
</evidence>
<protein>
    <recommendedName>
        <fullName evidence="4">30S ribosomal protein S15</fullName>
    </recommendedName>
</protein>
<organism evidence="7 8">
    <name type="scientific">Candidatus Iainarchaeum sp</name>
    <dbReference type="NCBI Taxonomy" id="3101447"/>
    <lineage>
        <taxon>Archaea</taxon>
        <taxon>Candidatus Iainarchaeota</taxon>
        <taxon>Candidatus Iainarchaeia</taxon>
        <taxon>Candidatus Iainarchaeales</taxon>
        <taxon>Candidatus Iainarchaeaceae</taxon>
        <taxon>Candidatus Iainarchaeum</taxon>
    </lineage>
</organism>
<dbReference type="Pfam" id="PF00312">
    <property type="entry name" value="Ribosomal_S15"/>
    <property type="match status" value="1"/>
</dbReference>
<evidence type="ECO:0000256" key="2">
    <source>
        <dbReference type="ARBA" id="ARBA00022980"/>
    </source>
</evidence>
<dbReference type="InterPro" id="IPR009068">
    <property type="entry name" value="uS15_NS1_RNA-bd_sf"/>
</dbReference>
<dbReference type="Proteomes" id="UP000278031">
    <property type="component" value="Unassembled WGS sequence"/>
</dbReference>
<dbReference type="SMART" id="SM01387">
    <property type="entry name" value="Ribosomal_S15"/>
    <property type="match status" value="1"/>
</dbReference>
<evidence type="ECO:0000313" key="7">
    <source>
        <dbReference type="EMBL" id="RLG70254.1"/>
    </source>
</evidence>
<evidence type="ECO:0000256" key="1">
    <source>
        <dbReference type="ARBA" id="ARBA00008434"/>
    </source>
</evidence>
<dbReference type="GO" id="GO:0003735">
    <property type="term" value="F:structural constituent of ribosome"/>
    <property type="evidence" value="ECO:0007669"/>
    <property type="project" value="InterPro"/>
</dbReference>
<dbReference type="GO" id="GO:0070181">
    <property type="term" value="F:small ribosomal subunit rRNA binding"/>
    <property type="evidence" value="ECO:0007669"/>
    <property type="project" value="TreeGrafter"/>
</dbReference>
<dbReference type="GO" id="GO:0022627">
    <property type="term" value="C:cytosolic small ribosomal subunit"/>
    <property type="evidence" value="ECO:0007669"/>
    <property type="project" value="TreeGrafter"/>
</dbReference>
<accession>A0A497JGP8</accession>
<evidence type="ECO:0000313" key="8">
    <source>
        <dbReference type="Proteomes" id="UP000278031"/>
    </source>
</evidence>
<dbReference type="Gene3D" id="1.10.287.10">
    <property type="entry name" value="S15/NS1, RNA-binding"/>
    <property type="match status" value="1"/>
</dbReference>
<gene>
    <name evidence="7" type="ORF">DRO04_02135</name>
</gene>
<dbReference type="EMBL" id="QMWP01000072">
    <property type="protein sequence ID" value="RLG70254.1"/>
    <property type="molecule type" value="Genomic_DNA"/>
</dbReference>
<comment type="caution">
    <text evidence="7">The sequence shown here is derived from an EMBL/GenBank/DDBJ whole genome shotgun (WGS) entry which is preliminary data.</text>
</comment>
<dbReference type="Gene3D" id="4.10.860.130">
    <property type="match status" value="1"/>
</dbReference>
<evidence type="ECO:0000256" key="4">
    <source>
        <dbReference type="ARBA" id="ARBA00035313"/>
    </source>
</evidence>
<dbReference type="Pfam" id="PF08069">
    <property type="entry name" value="Ribosomal_S13_N"/>
    <property type="match status" value="1"/>
</dbReference>
<feature type="domain" description="Small ribosomal subunit protein uS15 N-terminal" evidence="6">
    <location>
        <begin position="1"/>
        <end position="44"/>
    </location>
</feature>
<dbReference type="NCBIfam" id="NF006331">
    <property type="entry name" value="PRK08561.1"/>
    <property type="match status" value="1"/>
</dbReference>
<dbReference type="PANTHER" id="PTHR11885">
    <property type="entry name" value="RIBOSOMAL PROTEIN S15P/S13E"/>
    <property type="match status" value="1"/>
</dbReference>
<comment type="similarity">
    <text evidence="1 5">Belongs to the universal ribosomal protein uS15 family.</text>
</comment>
<dbReference type="AlphaFoldDB" id="A0A497JGP8"/>
<dbReference type="GO" id="GO:0006412">
    <property type="term" value="P:translation"/>
    <property type="evidence" value="ECO:0007669"/>
    <property type="project" value="InterPro"/>
</dbReference>
<proteinExistence type="inferred from homology"/>
<keyword evidence="2 5" id="KW-0689">Ribosomal protein</keyword>
<name>A0A497JGP8_9ARCH</name>
<dbReference type="SUPFAM" id="SSF47060">
    <property type="entry name" value="S15/NS1 RNA-binding domain"/>
    <property type="match status" value="1"/>
</dbReference>
<keyword evidence="3 5" id="KW-0687">Ribonucleoprotein</keyword>
<dbReference type="InterPro" id="IPR023029">
    <property type="entry name" value="Ribosomal_uS15_arc_euk"/>
</dbReference>
<dbReference type="InterPro" id="IPR012606">
    <property type="entry name" value="Ribosomal_uS15_N"/>
</dbReference>
<dbReference type="InterPro" id="IPR000589">
    <property type="entry name" value="Ribosomal_uS15"/>
</dbReference>
<dbReference type="SMART" id="SM01386">
    <property type="entry name" value="Ribosomal_S13_N"/>
    <property type="match status" value="1"/>
</dbReference>
<evidence type="ECO:0000259" key="6">
    <source>
        <dbReference type="SMART" id="SM01386"/>
    </source>
</evidence>
<reference evidence="7 8" key="1">
    <citation type="submission" date="2018-06" db="EMBL/GenBank/DDBJ databases">
        <title>Extensive metabolic versatility and redundancy in microbially diverse, dynamic hydrothermal sediments.</title>
        <authorList>
            <person name="Dombrowski N."/>
            <person name="Teske A."/>
            <person name="Baker B.J."/>
        </authorList>
    </citation>
    <scope>NUCLEOTIDE SEQUENCE [LARGE SCALE GENOMIC DNA]</scope>
    <source>
        <strain evidence="7">B51_G17</strain>
    </source>
</reference>
<sequence>MKKTEKHSWIEQSPAESEELVVKLAQEGKSPPEIGMILRDVYGIPKVKKVLGMSILQILKKHNLQPKIPYDLMCLIRKSVALQKHLSAHKKDFTAKRGYQLTVAKIRKLARYYIRRGYLPKDWRYSAEEAALLVK</sequence>
<dbReference type="PANTHER" id="PTHR11885:SF6">
    <property type="entry name" value="SMALL RIBOSOMAL SUBUNIT PROTEIN US15"/>
    <property type="match status" value="1"/>
</dbReference>
<dbReference type="CDD" id="cd00353">
    <property type="entry name" value="Ribosomal_S15p_S13e"/>
    <property type="match status" value="1"/>
</dbReference>
<evidence type="ECO:0000256" key="3">
    <source>
        <dbReference type="ARBA" id="ARBA00023274"/>
    </source>
</evidence>